<organism evidence="2 3">
    <name type="scientific">Moritella viscosa</name>
    <dbReference type="NCBI Taxonomy" id="80854"/>
    <lineage>
        <taxon>Bacteria</taxon>
        <taxon>Pseudomonadati</taxon>
        <taxon>Pseudomonadota</taxon>
        <taxon>Gammaproteobacteria</taxon>
        <taxon>Alteromonadales</taxon>
        <taxon>Moritellaceae</taxon>
        <taxon>Moritella</taxon>
    </lineage>
</organism>
<evidence type="ECO:0000313" key="3">
    <source>
        <dbReference type="Proteomes" id="UP000183794"/>
    </source>
</evidence>
<feature type="transmembrane region" description="Helical" evidence="1">
    <location>
        <begin position="31"/>
        <end position="53"/>
    </location>
</feature>
<dbReference type="PANTHER" id="PTHR40590:SF1">
    <property type="entry name" value="CYTOPLASMIC PROTEIN"/>
    <property type="match status" value="1"/>
</dbReference>
<sequence>MIIKRQDICNTYGHFDKLDYKTEVSMKMVKICYVFSILLLSVVNMAHATSSVWKVSNGENRLYLGGTVHVLTLDDYPLPAEFDRAYALADILILETDMTKLESPEFQQVMLTQLRYPEGQDLTEDLTPETYKFLATYCESRGIDMHIINAFKPGMVSVILTMAELERLNLTGLGVDQYYSNKAVINAKKLGKLETVEQQLAFIAGIGKGKEDELIRYSLEDIKTLPTFMHEIKAAWRHGNRQALMNLGITPLLKDFSDIYQSLIVDRNNNWLPQIEAMFDSKDTEFVLVGALHLVGKDGLLQRLEAAGYKVTQL</sequence>
<dbReference type="InterPro" id="IPR047111">
    <property type="entry name" value="YbaP-like"/>
</dbReference>
<dbReference type="PANTHER" id="PTHR40590">
    <property type="entry name" value="CYTOPLASMIC PROTEIN-RELATED"/>
    <property type="match status" value="1"/>
</dbReference>
<evidence type="ECO:0000313" key="2">
    <source>
        <dbReference type="EMBL" id="SGZ10977.1"/>
    </source>
</evidence>
<name>A0A1L0A9M2_9GAMM</name>
<gene>
    <name evidence="2" type="ORF">NVI5450_3628</name>
</gene>
<keyword evidence="1" id="KW-0472">Membrane</keyword>
<dbReference type="Pfam" id="PF01963">
    <property type="entry name" value="TraB_PrgY_gumN"/>
    <property type="match status" value="1"/>
</dbReference>
<dbReference type="CDD" id="cd14789">
    <property type="entry name" value="Tiki"/>
    <property type="match status" value="1"/>
</dbReference>
<dbReference type="AlphaFoldDB" id="A0A1L0A9M2"/>
<proteinExistence type="predicted"/>
<keyword evidence="1" id="KW-0812">Transmembrane</keyword>
<keyword evidence="1" id="KW-1133">Transmembrane helix</keyword>
<accession>A0A1L0A9M2</accession>
<dbReference type="Proteomes" id="UP000183794">
    <property type="component" value="Unassembled WGS sequence"/>
</dbReference>
<reference evidence="2 3" key="1">
    <citation type="submission" date="2016-11" db="EMBL/GenBank/DDBJ databases">
        <authorList>
            <person name="Jaros S."/>
            <person name="Januszkiewicz K."/>
            <person name="Wedrychowicz H."/>
        </authorList>
    </citation>
    <scope>NUCLEOTIDE SEQUENCE [LARGE SCALE GENOMIC DNA]</scope>
    <source>
        <strain evidence="2">NVI 5450</strain>
    </source>
</reference>
<protein>
    <recommendedName>
        <fullName evidence="4">GumN protein</fullName>
    </recommendedName>
</protein>
<dbReference type="EMBL" id="FPLD01000102">
    <property type="protein sequence ID" value="SGZ10977.1"/>
    <property type="molecule type" value="Genomic_DNA"/>
</dbReference>
<dbReference type="InterPro" id="IPR002816">
    <property type="entry name" value="TraB/PrgY/GumN_fam"/>
</dbReference>
<evidence type="ECO:0008006" key="4">
    <source>
        <dbReference type="Google" id="ProtNLM"/>
    </source>
</evidence>
<evidence type="ECO:0000256" key="1">
    <source>
        <dbReference type="SAM" id="Phobius"/>
    </source>
</evidence>